<comment type="caution">
    <text evidence="1">The sequence shown here is derived from an EMBL/GenBank/DDBJ whole genome shotgun (WGS) entry which is preliminary data.</text>
</comment>
<proteinExistence type="predicted"/>
<organism evidence="1 2">
    <name type="scientific">Enterobacter agglomerans</name>
    <name type="common">Erwinia herbicola</name>
    <name type="synonym">Pantoea agglomerans</name>
    <dbReference type="NCBI Taxonomy" id="549"/>
    <lineage>
        <taxon>Bacteria</taxon>
        <taxon>Pseudomonadati</taxon>
        <taxon>Pseudomonadota</taxon>
        <taxon>Gammaproteobacteria</taxon>
        <taxon>Enterobacterales</taxon>
        <taxon>Erwiniaceae</taxon>
        <taxon>Pantoea</taxon>
        <taxon>Pantoea agglomerans group</taxon>
    </lineage>
</organism>
<gene>
    <name evidence="1" type="ORF">IFT41_22945</name>
</gene>
<sequence>MAIQKNVIWSSFMVTYEDMKKKRLELEEKVNARRNTIRTIVVQLRDAYIESLSLPATSWKRIDGAEMPYVRLCVRNRDNEGFETQEYTEVNPLNMPLTDDYHADFWLSTVIDDTPRGGTEVFVNVDIFEKDGAPKVVLREDGYQPRPPINLIRDGNSYLCDDICKAIKDIVLMSIVDPGLNRPRGFPDF</sequence>
<reference evidence="1 2" key="1">
    <citation type="journal article" date="2020" name="FEMS Microbiol. Ecol.">
        <title>Temporal dynamics of bacterial communities during seed development and maturation.</title>
        <authorList>
            <person name="Chesneau G."/>
            <person name="Torres-Cortes G."/>
            <person name="Briand M."/>
            <person name="Darrasse A."/>
            <person name="Preveaux A."/>
            <person name="Marais C."/>
            <person name="Jacques M.A."/>
            <person name="Shade A."/>
            <person name="Barret M."/>
        </authorList>
    </citation>
    <scope>NUCLEOTIDE SEQUENCE [LARGE SCALE GENOMIC DNA]</scope>
    <source>
        <strain evidence="1 2">CFBP13709</strain>
    </source>
</reference>
<evidence type="ECO:0000313" key="2">
    <source>
        <dbReference type="Proteomes" id="UP000610459"/>
    </source>
</evidence>
<protein>
    <submittedName>
        <fullName evidence="1">Uncharacterized protein</fullName>
    </submittedName>
</protein>
<dbReference type="Proteomes" id="UP000610459">
    <property type="component" value="Unassembled WGS sequence"/>
</dbReference>
<accession>A0ACC5PW40</accession>
<evidence type="ECO:0000313" key="1">
    <source>
        <dbReference type="EMBL" id="MBD8128957.1"/>
    </source>
</evidence>
<keyword evidence="2" id="KW-1185">Reference proteome</keyword>
<dbReference type="EMBL" id="JACYNR010000027">
    <property type="protein sequence ID" value="MBD8128957.1"/>
    <property type="molecule type" value="Genomic_DNA"/>
</dbReference>
<name>A0ACC5PW40_ENTAG</name>